<gene>
    <name evidence="1" type="ORF">F511_00943</name>
</gene>
<evidence type="ECO:0000313" key="1">
    <source>
        <dbReference type="EMBL" id="KZV20086.1"/>
    </source>
</evidence>
<dbReference type="AlphaFoldDB" id="A0A2Z7AEM3"/>
<dbReference type="EMBL" id="KV016225">
    <property type="protein sequence ID" value="KZV20086.1"/>
    <property type="molecule type" value="Genomic_DNA"/>
</dbReference>
<proteinExistence type="predicted"/>
<name>A0A2Z7AEM3_9LAMI</name>
<dbReference type="PANTHER" id="PTHR35750:SF1">
    <property type="entry name" value="PHOSPHOLIPID HYDROPEROXIDE GLUTATHIONE PEROXIDASE"/>
    <property type="match status" value="1"/>
</dbReference>
<protein>
    <submittedName>
        <fullName evidence="1">Uncharacterized protein</fullName>
    </submittedName>
</protein>
<accession>A0A2Z7AEM3</accession>
<reference evidence="1 2" key="1">
    <citation type="journal article" date="2015" name="Proc. Natl. Acad. Sci. U.S.A.">
        <title>The resurrection genome of Boea hygrometrica: A blueprint for survival of dehydration.</title>
        <authorList>
            <person name="Xiao L."/>
            <person name="Yang G."/>
            <person name="Zhang L."/>
            <person name="Yang X."/>
            <person name="Zhao S."/>
            <person name="Ji Z."/>
            <person name="Zhou Q."/>
            <person name="Hu M."/>
            <person name="Wang Y."/>
            <person name="Chen M."/>
            <person name="Xu Y."/>
            <person name="Jin H."/>
            <person name="Xiao X."/>
            <person name="Hu G."/>
            <person name="Bao F."/>
            <person name="Hu Y."/>
            <person name="Wan P."/>
            <person name="Li L."/>
            <person name="Deng X."/>
            <person name="Kuang T."/>
            <person name="Xiang C."/>
            <person name="Zhu J.K."/>
            <person name="Oliver M.J."/>
            <person name="He Y."/>
        </authorList>
    </citation>
    <scope>NUCLEOTIDE SEQUENCE [LARGE SCALE GENOMIC DNA]</scope>
    <source>
        <strain evidence="2">cv. XS01</strain>
    </source>
</reference>
<dbReference type="OrthoDB" id="550279at2759"/>
<dbReference type="Proteomes" id="UP000250235">
    <property type="component" value="Unassembled WGS sequence"/>
</dbReference>
<dbReference type="PANTHER" id="PTHR35750">
    <property type="entry name" value="PHOSPHOLIPID HYDROPEROXIDE GLUTATHIONE PEROXIDASE"/>
    <property type="match status" value="1"/>
</dbReference>
<keyword evidence="2" id="KW-1185">Reference proteome</keyword>
<evidence type="ECO:0000313" key="2">
    <source>
        <dbReference type="Proteomes" id="UP000250235"/>
    </source>
</evidence>
<organism evidence="1 2">
    <name type="scientific">Dorcoceras hygrometricum</name>
    <dbReference type="NCBI Taxonomy" id="472368"/>
    <lineage>
        <taxon>Eukaryota</taxon>
        <taxon>Viridiplantae</taxon>
        <taxon>Streptophyta</taxon>
        <taxon>Embryophyta</taxon>
        <taxon>Tracheophyta</taxon>
        <taxon>Spermatophyta</taxon>
        <taxon>Magnoliopsida</taxon>
        <taxon>eudicotyledons</taxon>
        <taxon>Gunneridae</taxon>
        <taxon>Pentapetalae</taxon>
        <taxon>asterids</taxon>
        <taxon>lamiids</taxon>
        <taxon>Lamiales</taxon>
        <taxon>Gesneriaceae</taxon>
        <taxon>Didymocarpoideae</taxon>
        <taxon>Trichosporeae</taxon>
        <taxon>Loxocarpinae</taxon>
        <taxon>Dorcoceras</taxon>
    </lineage>
</organism>
<sequence>MKFLRKLFGLSKDEEHHEAVSDASIASGSSPLPTEFQASADHLPRKGFSVPVQVPVERSPLPPLLVPCPEGDGGLQGLNWYASRQRIDEDGDVADEFLDEDSPDISTSTEEQNRPSFKMKYIAKHAKVKKQKLLPSGRIQHLVEHHGRLEWV</sequence>